<keyword evidence="2" id="KW-1185">Reference proteome</keyword>
<dbReference type="OrthoDB" id="9800684at2"/>
<dbReference type="Proteomes" id="UP000001933">
    <property type="component" value="Chromosome"/>
</dbReference>
<sequence>MPQDPVKTDGDKYTVLLENERVRVLEYRDLPGSKTSMHYHPDFVLYALSPFKRRLTLGNGKVLMREFKSGEVLWSQAQEHIGENIGASETHVIIIELKENVPSKSG</sequence>
<evidence type="ECO:0000313" key="1">
    <source>
        <dbReference type="EMBL" id="ABC78000.1"/>
    </source>
</evidence>
<dbReference type="InParanoid" id="Q2LV91"/>
<dbReference type="EMBL" id="CP000252">
    <property type="protein sequence ID" value="ABC78000.1"/>
    <property type="molecule type" value="Genomic_DNA"/>
</dbReference>
<dbReference type="HOGENOM" id="CLU_130991_2_0_7"/>
<protein>
    <submittedName>
        <fullName evidence="1">Hypothetical cytosolic protein</fullName>
    </submittedName>
</protein>
<reference evidence="1 2" key="1">
    <citation type="journal article" date="2007" name="Proc. Natl. Acad. Sci. U.S.A.">
        <title>The genome of Syntrophus aciditrophicus: life at the thermodynamic limit of microbial growth.</title>
        <authorList>
            <person name="McInerney M.J."/>
            <person name="Rohlin L."/>
            <person name="Mouttaki H."/>
            <person name="Kim U."/>
            <person name="Krupp R.S."/>
            <person name="Rios-Hernandez L."/>
            <person name="Sieber J."/>
            <person name="Struchtemeyer C.G."/>
            <person name="Bhattacharyya A."/>
            <person name="Campbell J.W."/>
            <person name="Gunsalus R.P."/>
        </authorList>
    </citation>
    <scope>NUCLEOTIDE SEQUENCE [LARGE SCALE GENOMIC DNA]</scope>
    <source>
        <strain evidence="1 2">SB</strain>
    </source>
</reference>
<dbReference type="STRING" id="56780.SYN_00704"/>
<dbReference type="AlphaFoldDB" id="Q2LV91"/>
<dbReference type="SUPFAM" id="SSF51182">
    <property type="entry name" value="RmlC-like cupins"/>
    <property type="match status" value="1"/>
</dbReference>
<dbReference type="InterPro" id="IPR014710">
    <property type="entry name" value="RmlC-like_jellyroll"/>
</dbReference>
<gene>
    <name evidence="1" type="ORF">SYN_00704</name>
</gene>
<dbReference type="eggNOG" id="COG1917">
    <property type="taxonomic scope" value="Bacteria"/>
</dbReference>
<organism evidence="1 2">
    <name type="scientific">Syntrophus aciditrophicus (strain SB)</name>
    <dbReference type="NCBI Taxonomy" id="56780"/>
    <lineage>
        <taxon>Bacteria</taxon>
        <taxon>Pseudomonadati</taxon>
        <taxon>Thermodesulfobacteriota</taxon>
        <taxon>Syntrophia</taxon>
        <taxon>Syntrophales</taxon>
        <taxon>Syntrophaceae</taxon>
        <taxon>Syntrophus</taxon>
    </lineage>
</organism>
<proteinExistence type="predicted"/>
<dbReference type="RefSeq" id="WP_011418021.1">
    <property type="nucleotide sequence ID" value="NC_007759.1"/>
</dbReference>
<dbReference type="InterPro" id="IPR011051">
    <property type="entry name" value="RmlC_Cupin_sf"/>
</dbReference>
<name>Q2LV91_SYNAS</name>
<dbReference type="KEGG" id="sat:SYN_00704"/>
<dbReference type="Gene3D" id="2.60.120.10">
    <property type="entry name" value="Jelly Rolls"/>
    <property type="match status" value="1"/>
</dbReference>
<accession>Q2LV91</accession>
<evidence type="ECO:0000313" key="2">
    <source>
        <dbReference type="Proteomes" id="UP000001933"/>
    </source>
</evidence>